<evidence type="ECO:0000313" key="4">
    <source>
        <dbReference type="Proteomes" id="UP001152484"/>
    </source>
</evidence>
<protein>
    <recommendedName>
        <fullName evidence="2">DUF1985 domain-containing protein</fullName>
    </recommendedName>
</protein>
<keyword evidence="4" id="KW-1185">Reference proteome</keyword>
<evidence type="ECO:0000256" key="1">
    <source>
        <dbReference type="SAM" id="MobiDB-lite"/>
    </source>
</evidence>
<dbReference type="PANTHER" id="PTHR48449">
    <property type="entry name" value="DUF1985 DOMAIN-CONTAINING PROTEIN"/>
    <property type="match status" value="1"/>
</dbReference>
<gene>
    <name evidence="3" type="ORF">CEURO_LOCUS8932</name>
</gene>
<dbReference type="InterPro" id="IPR015410">
    <property type="entry name" value="DUF1985"/>
</dbReference>
<dbReference type="EMBL" id="CAMAPE010000017">
    <property type="protein sequence ID" value="CAH9084249.1"/>
    <property type="molecule type" value="Genomic_DNA"/>
</dbReference>
<evidence type="ECO:0000259" key="2">
    <source>
        <dbReference type="Pfam" id="PF09331"/>
    </source>
</evidence>
<dbReference type="PANTHER" id="PTHR48449:SF1">
    <property type="entry name" value="DUF1985 DOMAIN-CONTAINING PROTEIN"/>
    <property type="match status" value="1"/>
</dbReference>
<dbReference type="AlphaFoldDB" id="A0A9P1E752"/>
<name>A0A9P1E752_CUSEU</name>
<feature type="region of interest" description="Disordered" evidence="1">
    <location>
        <begin position="193"/>
        <end position="215"/>
    </location>
</feature>
<sequence>MGPPHICARNAISEQITHSLLLRLVRDQPNDELWFCIQGKLLKFTYADFCRISGIKASMEKPVFSTDEEVRGKVFDKYFAGSTDITFKTLKEKLKAFKPKRGDSTDPLKLVSLCYLVSVLLARDNKTKINLDYVKWADEFEKFTMYNWGLESYNIMVENLKTVMKGQPGRFKKSNAKNAKFTLYGCPHILQEEEAKEDVDEDDEEETENEDEEVGRKGFKAKVMEEIKALRKNVTDLETRLKLMEERVSAPCGVSNNAAEVDGNEVDANAMQMDDHDDPTHTEECGPTAVVDDANNVKESDVTTPSVEIISTILNELADVVENSKDERECDPTTASNPIISPALLDVAAAELTNPAPCDETCPIKTPANQNIYMDVLLKRPRYPSKYRVSPYTEPRASKRAKHIIEPSLEIHPIFIAETVEEWNELKDWIEGDESQPPLNVVLMIPDEFEVNRGFFQDLVTCNLWLASYVSSSTPFFKHAIKKFMI</sequence>
<proteinExistence type="predicted"/>
<accession>A0A9P1E752</accession>
<feature type="domain" description="DUF1985" evidence="2">
    <location>
        <begin position="21"/>
        <end position="158"/>
    </location>
</feature>
<evidence type="ECO:0000313" key="3">
    <source>
        <dbReference type="EMBL" id="CAH9084249.1"/>
    </source>
</evidence>
<organism evidence="3 4">
    <name type="scientific">Cuscuta europaea</name>
    <name type="common">European dodder</name>
    <dbReference type="NCBI Taxonomy" id="41803"/>
    <lineage>
        <taxon>Eukaryota</taxon>
        <taxon>Viridiplantae</taxon>
        <taxon>Streptophyta</taxon>
        <taxon>Embryophyta</taxon>
        <taxon>Tracheophyta</taxon>
        <taxon>Spermatophyta</taxon>
        <taxon>Magnoliopsida</taxon>
        <taxon>eudicotyledons</taxon>
        <taxon>Gunneridae</taxon>
        <taxon>Pentapetalae</taxon>
        <taxon>asterids</taxon>
        <taxon>lamiids</taxon>
        <taxon>Solanales</taxon>
        <taxon>Convolvulaceae</taxon>
        <taxon>Cuscuteae</taxon>
        <taxon>Cuscuta</taxon>
        <taxon>Cuscuta subgen. Cuscuta</taxon>
    </lineage>
</organism>
<reference evidence="3" key="1">
    <citation type="submission" date="2022-07" db="EMBL/GenBank/DDBJ databases">
        <authorList>
            <person name="Macas J."/>
            <person name="Novak P."/>
            <person name="Neumann P."/>
        </authorList>
    </citation>
    <scope>NUCLEOTIDE SEQUENCE</scope>
</reference>
<feature type="compositionally biased region" description="Acidic residues" evidence="1">
    <location>
        <begin position="193"/>
        <end position="213"/>
    </location>
</feature>
<dbReference type="Proteomes" id="UP001152484">
    <property type="component" value="Unassembled WGS sequence"/>
</dbReference>
<dbReference type="Pfam" id="PF09331">
    <property type="entry name" value="DUF1985"/>
    <property type="match status" value="1"/>
</dbReference>
<dbReference type="OrthoDB" id="1194650at2759"/>
<comment type="caution">
    <text evidence="3">The sequence shown here is derived from an EMBL/GenBank/DDBJ whole genome shotgun (WGS) entry which is preliminary data.</text>
</comment>